<organism evidence="1 2">
    <name type="scientific">Liquorilactobacillus hordei DSM 19519</name>
    <dbReference type="NCBI Taxonomy" id="1423759"/>
    <lineage>
        <taxon>Bacteria</taxon>
        <taxon>Bacillati</taxon>
        <taxon>Bacillota</taxon>
        <taxon>Bacilli</taxon>
        <taxon>Lactobacillales</taxon>
        <taxon>Lactobacillaceae</taxon>
        <taxon>Liquorilactobacillus</taxon>
    </lineage>
</organism>
<dbReference type="RefSeq" id="WP_057868794.1">
    <property type="nucleotide sequence ID" value="NZ_AZDX01000003.1"/>
</dbReference>
<dbReference type="STRING" id="1423759.FC92_GL001080"/>
<comment type="caution">
    <text evidence="1">The sequence shown here is derived from an EMBL/GenBank/DDBJ whole genome shotgun (WGS) entry which is preliminary data.</text>
</comment>
<proteinExistence type="predicted"/>
<gene>
    <name evidence="1" type="ORF">FC92_GL001080</name>
</gene>
<evidence type="ECO:0000313" key="1">
    <source>
        <dbReference type="EMBL" id="KRL08008.1"/>
    </source>
</evidence>
<name>A0A0R1MWQ3_9LACO</name>
<evidence type="ECO:0000313" key="2">
    <source>
        <dbReference type="Proteomes" id="UP000051448"/>
    </source>
</evidence>
<reference evidence="1 2" key="1">
    <citation type="journal article" date="2015" name="Genome Announc.">
        <title>Expanding the biotechnology potential of lactobacilli through comparative genomics of 213 strains and associated genera.</title>
        <authorList>
            <person name="Sun Z."/>
            <person name="Harris H.M."/>
            <person name="McCann A."/>
            <person name="Guo C."/>
            <person name="Argimon S."/>
            <person name="Zhang W."/>
            <person name="Yang X."/>
            <person name="Jeffery I.B."/>
            <person name="Cooney J.C."/>
            <person name="Kagawa T.F."/>
            <person name="Liu W."/>
            <person name="Song Y."/>
            <person name="Salvetti E."/>
            <person name="Wrobel A."/>
            <person name="Rasinkangas P."/>
            <person name="Parkhill J."/>
            <person name="Rea M.C."/>
            <person name="O'Sullivan O."/>
            <person name="Ritari J."/>
            <person name="Douillard F.P."/>
            <person name="Paul Ross R."/>
            <person name="Yang R."/>
            <person name="Briner A.E."/>
            <person name="Felis G.E."/>
            <person name="de Vos W.M."/>
            <person name="Barrangou R."/>
            <person name="Klaenhammer T.R."/>
            <person name="Caufield P.W."/>
            <person name="Cui Y."/>
            <person name="Zhang H."/>
            <person name="O'Toole P.W."/>
        </authorList>
    </citation>
    <scope>NUCLEOTIDE SEQUENCE [LARGE SCALE GENOMIC DNA]</scope>
    <source>
        <strain evidence="1 2">DSM 19519</strain>
    </source>
</reference>
<protein>
    <submittedName>
        <fullName evidence="1">Uncharacterized protein</fullName>
    </submittedName>
</protein>
<keyword evidence="2" id="KW-1185">Reference proteome</keyword>
<dbReference type="Proteomes" id="UP000051448">
    <property type="component" value="Unassembled WGS sequence"/>
</dbReference>
<dbReference type="AlphaFoldDB" id="A0A0R1MWQ3"/>
<accession>A0A0R1MWQ3</accession>
<dbReference type="PATRIC" id="fig|1423759.3.peg.1143"/>
<dbReference type="GeneID" id="98309522"/>
<dbReference type="EMBL" id="AZDX01000003">
    <property type="protein sequence ID" value="KRL08008.1"/>
    <property type="molecule type" value="Genomic_DNA"/>
</dbReference>
<sequence>MNKVQHLEKAMKEANMELPSKIRFVLTIKNKKREIYFDKFETKTKVENVKFKNVQPLFLDGTHGVCLELKEFSDYQSLNEYLDYLRKIWG</sequence>